<keyword evidence="8" id="KW-1185">Reference proteome</keyword>
<dbReference type="EMBL" id="NMUH01001491">
    <property type="protein sequence ID" value="MQL92825.1"/>
    <property type="molecule type" value="Genomic_DNA"/>
</dbReference>
<dbReference type="GO" id="GO:0003677">
    <property type="term" value="F:DNA binding"/>
    <property type="evidence" value="ECO:0007669"/>
    <property type="project" value="InterPro"/>
</dbReference>
<name>A0A843VA82_COLES</name>
<dbReference type="OrthoDB" id="695134at2759"/>
<keyword evidence="2 4" id="KW-0863">Zinc-finger</keyword>
<feature type="compositionally biased region" description="Basic and acidic residues" evidence="5">
    <location>
        <begin position="162"/>
        <end position="172"/>
    </location>
</feature>
<reference evidence="7" key="1">
    <citation type="submission" date="2017-07" db="EMBL/GenBank/DDBJ databases">
        <title>Taro Niue Genome Assembly and Annotation.</title>
        <authorList>
            <person name="Atibalentja N."/>
            <person name="Keating K."/>
            <person name="Fields C.J."/>
        </authorList>
    </citation>
    <scope>NUCLEOTIDE SEQUENCE</scope>
    <source>
        <strain evidence="7">Niue_2</strain>
        <tissue evidence="7">Leaf</tissue>
    </source>
</reference>
<dbReference type="PANTHER" id="PTHR46951:SF2">
    <property type="entry name" value="BED-TYPE DOMAIN-CONTAINING PROTEIN"/>
    <property type="match status" value="1"/>
</dbReference>
<evidence type="ECO:0000313" key="8">
    <source>
        <dbReference type="Proteomes" id="UP000652761"/>
    </source>
</evidence>
<organism evidence="7 8">
    <name type="scientific">Colocasia esculenta</name>
    <name type="common">Wild taro</name>
    <name type="synonym">Arum esculentum</name>
    <dbReference type="NCBI Taxonomy" id="4460"/>
    <lineage>
        <taxon>Eukaryota</taxon>
        <taxon>Viridiplantae</taxon>
        <taxon>Streptophyta</taxon>
        <taxon>Embryophyta</taxon>
        <taxon>Tracheophyta</taxon>
        <taxon>Spermatophyta</taxon>
        <taxon>Magnoliopsida</taxon>
        <taxon>Liliopsida</taxon>
        <taxon>Araceae</taxon>
        <taxon>Aroideae</taxon>
        <taxon>Colocasieae</taxon>
        <taxon>Colocasia</taxon>
    </lineage>
</organism>
<accession>A0A843VA82</accession>
<evidence type="ECO:0000256" key="5">
    <source>
        <dbReference type="SAM" id="MobiDB-lite"/>
    </source>
</evidence>
<evidence type="ECO:0000313" key="7">
    <source>
        <dbReference type="EMBL" id="MQL92825.1"/>
    </source>
</evidence>
<feature type="compositionally biased region" description="Low complexity" evidence="5">
    <location>
        <begin position="202"/>
        <end position="221"/>
    </location>
</feature>
<evidence type="ECO:0000256" key="2">
    <source>
        <dbReference type="ARBA" id="ARBA00022771"/>
    </source>
</evidence>
<gene>
    <name evidence="7" type="ORF">Taro_025459</name>
</gene>
<dbReference type="Proteomes" id="UP000652761">
    <property type="component" value="Unassembled WGS sequence"/>
</dbReference>
<evidence type="ECO:0000256" key="1">
    <source>
        <dbReference type="ARBA" id="ARBA00022723"/>
    </source>
</evidence>
<dbReference type="GO" id="GO:0008270">
    <property type="term" value="F:zinc ion binding"/>
    <property type="evidence" value="ECO:0007669"/>
    <property type="project" value="UniProtKB-KW"/>
</dbReference>
<evidence type="ECO:0000259" key="6">
    <source>
        <dbReference type="PROSITE" id="PS50808"/>
    </source>
</evidence>
<feature type="region of interest" description="Disordered" evidence="5">
    <location>
        <begin position="1"/>
        <end position="68"/>
    </location>
</feature>
<comment type="caution">
    <text evidence="7">The sequence shown here is derived from an EMBL/GenBank/DDBJ whole genome shotgun (WGS) entry which is preliminary data.</text>
</comment>
<feature type="domain" description="BED-type" evidence="6">
    <location>
        <begin position="86"/>
        <end position="146"/>
    </location>
</feature>
<evidence type="ECO:0000256" key="3">
    <source>
        <dbReference type="ARBA" id="ARBA00022833"/>
    </source>
</evidence>
<dbReference type="PROSITE" id="PS50808">
    <property type="entry name" value="ZF_BED"/>
    <property type="match status" value="1"/>
</dbReference>
<evidence type="ECO:0000256" key="4">
    <source>
        <dbReference type="PROSITE-ProRule" id="PRU00027"/>
    </source>
</evidence>
<proteinExistence type="predicted"/>
<feature type="region of interest" description="Disordered" evidence="5">
    <location>
        <begin position="162"/>
        <end position="188"/>
    </location>
</feature>
<dbReference type="PANTHER" id="PTHR46951">
    <property type="entry name" value="BED-TYPE DOMAIN-CONTAINING PROTEIN"/>
    <property type="match status" value="1"/>
</dbReference>
<feature type="region of interest" description="Disordered" evidence="5">
    <location>
        <begin position="201"/>
        <end position="222"/>
    </location>
</feature>
<dbReference type="AlphaFoldDB" id="A0A843VA82"/>
<keyword evidence="1" id="KW-0479">Metal-binding</keyword>
<sequence length="326" mass="36032">MEGFDKVGRIGPIRPKRSESGPARCVIRMDPPPGRGSGESTGFDSIRPNSPDPPRSDTPPALKIRPTPCESRLCSLDSQMAPKKAASEDIGWQHGTAMGSRHNYKCNYCGHTGQGGGVSRLKKHLAGGRLAGYHDVQGCKSVPAEVKRLMIEHLKGVRADTQRRKADREMQERIISGRQRDEDDDDEPQIHAEYVPDVPEQRGSFEVGSGSGGSVSRVGGEAQSRRFSNVGDYFTHIPTDNPISDQHQGQRKRSTAYYLHPAYHYALELSYDDDLTAAFTRVIERLSRSPVDAADAIDQASINLPTICQIVNYKFKFFANELHCGR</sequence>
<keyword evidence="3" id="KW-0862">Zinc</keyword>
<dbReference type="InterPro" id="IPR003656">
    <property type="entry name" value="Znf_BED"/>
</dbReference>
<protein>
    <recommendedName>
        <fullName evidence="6">BED-type domain-containing protein</fullName>
    </recommendedName>
</protein>